<feature type="region of interest" description="Disordered" evidence="1">
    <location>
        <begin position="125"/>
        <end position="148"/>
    </location>
</feature>
<reference evidence="2" key="1">
    <citation type="journal article" date="2018" name="PLoS Negl. Trop. Dis.">
        <title>Sialome diversity of ticks revealed by RNAseq of single tick salivary glands.</title>
        <authorList>
            <person name="Perner J."/>
            <person name="Kropackova S."/>
            <person name="Kopacek P."/>
            <person name="Ribeiro J.M."/>
        </authorList>
    </citation>
    <scope>NUCLEOTIDE SEQUENCE</scope>
    <source>
        <strain evidence="2">Siblings of single egg batch collected in Ceske Budejovice</strain>
        <tissue evidence="2">Salivary glands</tissue>
    </source>
</reference>
<dbReference type="AlphaFoldDB" id="A0A147BF21"/>
<evidence type="ECO:0000256" key="1">
    <source>
        <dbReference type="SAM" id="MobiDB-lite"/>
    </source>
</evidence>
<accession>A0A147BF21</accession>
<protein>
    <submittedName>
        <fullName evidence="2">Putative secreted protein</fullName>
    </submittedName>
</protein>
<proteinExistence type="predicted"/>
<dbReference type="EMBL" id="GEGO01006028">
    <property type="protein sequence ID" value="JAR89376.1"/>
    <property type="molecule type" value="Transcribed_RNA"/>
</dbReference>
<feature type="compositionally biased region" description="Low complexity" evidence="1">
    <location>
        <begin position="139"/>
        <end position="148"/>
    </location>
</feature>
<name>A0A147BF21_IXORI</name>
<organism evidence="2">
    <name type="scientific">Ixodes ricinus</name>
    <name type="common">Common tick</name>
    <name type="synonym">Acarus ricinus</name>
    <dbReference type="NCBI Taxonomy" id="34613"/>
    <lineage>
        <taxon>Eukaryota</taxon>
        <taxon>Metazoa</taxon>
        <taxon>Ecdysozoa</taxon>
        <taxon>Arthropoda</taxon>
        <taxon>Chelicerata</taxon>
        <taxon>Arachnida</taxon>
        <taxon>Acari</taxon>
        <taxon>Parasitiformes</taxon>
        <taxon>Ixodida</taxon>
        <taxon>Ixodoidea</taxon>
        <taxon>Ixodidae</taxon>
        <taxon>Ixodinae</taxon>
        <taxon>Ixodes</taxon>
    </lineage>
</organism>
<evidence type="ECO:0000313" key="2">
    <source>
        <dbReference type="EMBL" id="JAR89376.1"/>
    </source>
</evidence>
<sequence length="361" mass="37097">MSSYFFFRSIWTFLGSCFLRCANSCRISEALMLRLSDPLLAPFASEVVVVVAAVAIVEAPPLASVGTRGGSTGLACGSFGGSGLGFGSSGLTTSVLTTSVLVTSVLTASGRVSFGVGVSSLVSGTSGSVSSGGGEDGRAGALSSPPSGSSCRCTTKLDRVVVGCVTFSLSSSDRLCLLRTGVGASAKTASSSACLSSASRSPAVAGLRAGFLSCTTLAWLPVTAILWSRYHFSASRLTTSRFVSLGTFLMRSTICRCVSEVMLTPLTSTMRSPSRSPAYSAGLPSSILPTYWPSLSFSACRLKPYPSKSSHFFIWHSRGAGASGGSSTVSDSFRITSPLAAVVSSWWWPLGCGTPSAGVRM</sequence>